<comment type="caution">
    <text evidence="3">The sequence shown here is derived from an EMBL/GenBank/DDBJ whole genome shotgun (WGS) entry which is preliminary data.</text>
</comment>
<feature type="region of interest" description="Disordered" evidence="1">
    <location>
        <begin position="74"/>
        <end position="95"/>
    </location>
</feature>
<evidence type="ECO:0000313" key="4">
    <source>
        <dbReference type="Proteomes" id="UP001225605"/>
    </source>
</evidence>
<feature type="signal peptide" evidence="2">
    <location>
        <begin position="1"/>
        <end position="25"/>
    </location>
</feature>
<gene>
    <name evidence="3" type="ORF">CKY47_03845</name>
</gene>
<dbReference type="Proteomes" id="UP001225605">
    <property type="component" value="Unassembled WGS sequence"/>
</dbReference>
<keyword evidence="4" id="KW-1185">Reference proteome</keyword>
<reference evidence="3 4" key="1">
    <citation type="submission" date="2017-06" db="EMBL/GenBank/DDBJ databases">
        <title>Cultured bacterium strain Saccharothrix yanglingensis Hhs.015.</title>
        <authorList>
            <person name="Xia Y."/>
        </authorList>
    </citation>
    <scope>NUCLEOTIDE SEQUENCE [LARGE SCALE GENOMIC DNA]</scope>
    <source>
        <strain evidence="3 4">Hhs.015</strain>
    </source>
</reference>
<evidence type="ECO:0000313" key="3">
    <source>
        <dbReference type="EMBL" id="MDQ2583132.1"/>
    </source>
</evidence>
<feature type="chain" id="PRO_5045212432" description="Secreted protein" evidence="2">
    <location>
        <begin position="26"/>
        <end position="95"/>
    </location>
</feature>
<sequence length="95" mass="9807">MNIRIAAAVTGATLGLATIAGVAAASSEAPPAASTEVGTFDAQERTTLCEILEEAGLYDEPDMEELLAFLGCDTDEETTTSSSQAVDRGRRGAVR</sequence>
<name>A0ABU0WTF8_9PSEU</name>
<evidence type="ECO:0000256" key="2">
    <source>
        <dbReference type="SAM" id="SignalP"/>
    </source>
</evidence>
<dbReference type="RefSeq" id="WP_306744194.1">
    <property type="nucleotide sequence ID" value="NZ_NSDM01000001.1"/>
</dbReference>
<evidence type="ECO:0000256" key="1">
    <source>
        <dbReference type="SAM" id="MobiDB-lite"/>
    </source>
</evidence>
<organism evidence="3 4">
    <name type="scientific">Saccharothrix yanglingensis</name>
    <dbReference type="NCBI Taxonomy" id="659496"/>
    <lineage>
        <taxon>Bacteria</taxon>
        <taxon>Bacillati</taxon>
        <taxon>Actinomycetota</taxon>
        <taxon>Actinomycetes</taxon>
        <taxon>Pseudonocardiales</taxon>
        <taxon>Pseudonocardiaceae</taxon>
        <taxon>Saccharothrix</taxon>
    </lineage>
</organism>
<evidence type="ECO:0008006" key="5">
    <source>
        <dbReference type="Google" id="ProtNLM"/>
    </source>
</evidence>
<protein>
    <recommendedName>
        <fullName evidence="5">Secreted protein</fullName>
    </recommendedName>
</protein>
<accession>A0ABU0WTF8</accession>
<dbReference type="EMBL" id="NSDM01000001">
    <property type="protein sequence ID" value="MDQ2583132.1"/>
    <property type="molecule type" value="Genomic_DNA"/>
</dbReference>
<keyword evidence="2" id="KW-0732">Signal</keyword>
<proteinExistence type="predicted"/>